<protein>
    <submittedName>
        <fullName evidence="2">Uncharacterized protein</fullName>
    </submittedName>
</protein>
<sequence length="471" mass="54631">MEEKILQTHITLLFYLMLIFYLNNFTMNFIDMPRKLFKCVKVYYSFLIILTIVGFFNRLFSLIRVFIVQTVNRIINSYIIKHRVKNVHINRSTIRLKRNNGNLTVIKNNVISGCLTCNVHKEGAPCSSSIDEINCSNAERTEKEEISKDRGGDSISCSINSDNNNGGSSCSSSSDSCNSCELAGVTKKRKKHRKRSYSIYKYISSDFFWRKNKYNLLGKDERKLTEQHNEDVDNEHVKNAGLCNTPDQNKDAETAAVNGVMSEREDSSRDRVQNTDDKVNSVRINKNLNFHNHLSKQKYSSFFSILCDIIYNSKNYVIVNNNMKWLSGEPNRDLSNRKGIYDKSNNDMNSSCVNEANSLTLNKPEKRVLKSILKKAVSTEEGNISKSKKCSNKHIRFNSHVETYFFEKYSSEQDMYNKIYGKIHFTKLLDEYNLINTDIFSYYNMRSNLNVVFNDIVNSVYDYKDKIVKKF</sequence>
<feature type="transmembrane region" description="Helical" evidence="1">
    <location>
        <begin position="12"/>
        <end position="30"/>
    </location>
</feature>
<dbReference type="EMBL" id="FLQW01003201">
    <property type="protein sequence ID" value="SBS95199.1"/>
    <property type="molecule type" value="Genomic_DNA"/>
</dbReference>
<keyword evidence="1" id="KW-1133">Transmembrane helix</keyword>
<dbReference type="Proteomes" id="UP000219813">
    <property type="component" value="Chromosome 5"/>
</dbReference>
<keyword evidence="1" id="KW-0812">Transmembrane</keyword>
<name>A0A1A8WQM7_PLAMA</name>
<organism evidence="2 4">
    <name type="scientific">Plasmodium malariae</name>
    <dbReference type="NCBI Taxonomy" id="5858"/>
    <lineage>
        <taxon>Eukaryota</taxon>
        <taxon>Sar</taxon>
        <taxon>Alveolata</taxon>
        <taxon>Apicomplexa</taxon>
        <taxon>Aconoidasida</taxon>
        <taxon>Haemosporida</taxon>
        <taxon>Plasmodiidae</taxon>
        <taxon>Plasmodium</taxon>
        <taxon>Plasmodium (Plasmodium)</taxon>
    </lineage>
</organism>
<reference evidence="3 5" key="3">
    <citation type="submission" date="2016-06" db="EMBL/GenBank/DDBJ databases">
        <authorList>
            <consortium name="Pathogen Informatics"/>
        </authorList>
    </citation>
    <scope>NUCLEOTIDE SEQUENCE [LARGE SCALE GENOMIC DNA]</scope>
</reference>
<reference evidence="4" key="2">
    <citation type="submission" date="2016-05" db="EMBL/GenBank/DDBJ databases">
        <authorList>
            <person name="Naeem Raeece"/>
        </authorList>
    </citation>
    <scope>NUCLEOTIDE SEQUENCE [LARGE SCALE GENOMIC DNA]</scope>
</reference>
<proteinExistence type="predicted"/>
<evidence type="ECO:0000313" key="5">
    <source>
        <dbReference type="Proteomes" id="UP000219813"/>
    </source>
</evidence>
<dbReference type="GeneID" id="39867300"/>
<gene>
    <name evidence="3" type="primary">PmUG01_05025800</name>
    <name evidence="2" type="ORF">PMALA_046370</name>
    <name evidence="3" type="ORF">PMUG01_05025800</name>
</gene>
<dbReference type="EMBL" id="LT594626">
    <property type="protein sequence ID" value="SBT87395.1"/>
    <property type="molecule type" value="Genomic_DNA"/>
</dbReference>
<dbReference type="KEGG" id="pmal:PMUG01_05025800"/>
<feature type="transmembrane region" description="Helical" evidence="1">
    <location>
        <begin position="42"/>
        <end position="67"/>
    </location>
</feature>
<evidence type="ECO:0000313" key="2">
    <source>
        <dbReference type="EMBL" id="SBS95199.1"/>
    </source>
</evidence>
<keyword evidence="1" id="KW-0472">Membrane</keyword>
<dbReference type="RefSeq" id="XP_028860404.1">
    <property type="nucleotide sequence ID" value="XM_029003460.1"/>
</dbReference>
<dbReference type="VEuPathDB" id="PlasmoDB:PmUG01_05025800"/>
<keyword evidence="5" id="KW-1185">Reference proteome</keyword>
<evidence type="ECO:0000313" key="4">
    <source>
        <dbReference type="Proteomes" id="UP000078597"/>
    </source>
</evidence>
<evidence type="ECO:0000256" key="1">
    <source>
        <dbReference type="SAM" id="Phobius"/>
    </source>
</evidence>
<accession>A0A1A8WQM7</accession>
<dbReference type="Proteomes" id="UP000078597">
    <property type="component" value="Unassembled WGS sequence"/>
</dbReference>
<dbReference type="OMA" id="FSYYNMR"/>
<reference evidence="2" key="1">
    <citation type="submission" date="2016-05" db="EMBL/GenBank/DDBJ databases">
        <authorList>
            <person name="Lavstsen T."/>
            <person name="Jespersen J.S."/>
        </authorList>
    </citation>
    <scope>NUCLEOTIDE SEQUENCE [LARGE SCALE GENOMIC DNA]</scope>
</reference>
<evidence type="ECO:0000313" key="3">
    <source>
        <dbReference type="EMBL" id="SBT87395.1"/>
    </source>
</evidence>
<dbReference type="OrthoDB" id="372628at2759"/>
<dbReference type="AlphaFoldDB" id="A0A1A8WQM7"/>